<gene>
    <name evidence="1" type="ORF">KIN20_015404</name>
</gene>
<dbReference type="Proteomes" id="UP001196413">
    <property type="component" value="Unassembled WGS sequence"/>
</dbReference>
<keyword evidence="2" id="KW-1185">Reference proteome</keyword>
<protein>
    <submittedName>
        <fullName evidence="1">Uncharacterized protein</fullName>
    </submittedName>
</protein>
<comment type="caution">
    <text evidence="1">The sequence shown here is derived from an EMBL/GenBank/DDBJ whole genome shotgun (WGS) entry which is preliminary data.</text>
</comment>
<sequence length="68" mass="7846">MYSKTDESDVLNFKLEEDVELISHHLRELATLPSLEANQLRTGNEDVDGIDKTISEIESCKNRRRADR</sequence>
<accession>A0AAD5QM76</accession>
<reference evidence="1" key="1">
    <citation type="submission" date="2021-06" db="EMBL/GenBank/DDBJ databases">
        <title>Parelaphostrongylus tenuis whole genome reference sequence.</title>
        <authorList>
            <person name="Garwood T.J."/>
            <person name="Larsen P.A."/>
            <person name="Fountain-Jones N.M."/>
            <person name="Garbe J.R."/>
            <person name="Macchietto M.G."/>
            <person name="Kania S.A."/>
            <person name="Gerhold R.W."/>
            <person name="Richards J.E."/>
            <person name="Wolf T.M."/>
        </authorList>
    </citation>
    <scope>NUCLEOTIDE SEQUENCE</scope>
    <source>
        <strain evidence="1">MNPRO001-30</strain>
        <tissue evidence="1">Meninges</tissue>
    </source>
</reference>
<evidence type="ECO:0000313" key="2">
    <source>
        <dbReference type="Proteomes" id="UP001196413"/>
    </source>
</evidence>
<organism evidence="1 2">
    <name type="scientific">Parelaphostrongylus tenuis</name>
    <name type="common">Meningeal worm</name>
    <dbReference type="NCBI Taxonomy" id="148309"/>
    <lineage>
        <taxon>Eukaryota</taxon>
        <taxon>Metazoa</taxon>
        <taxon>Ecdysozoa</taxon>
        <taxon>Nematoda</taxon>
        <taxon>Chromadorea</taxon>
        <taxon>Rhabditida</taxon>
        <taxon>Rhabditina</taxon>
        <taxon>Rhabditomorpha</taxon>
        <taxon>Strongyloidea</taxon>
        <taxon>Metastrongylidae</taxon>
        <taxon>Parelaphostrongylus</taxon>
    </lineage>
</organism>
<name>A0AAD5QM76_PARTN</name>
<proteinExistence type="predicted"/>
<dbReference type="AlphaFoldDB" id="A0AAD5QM76"/>
<evidence type="ECO:0000313" key="1">
    <source>
        <dbReference type="EMBL" id="KAJ1357283.1"/>
    </source>
</evidence>
<dbReference type="EMBL" id="JAHQIW010003084">
    <property type="protein sequence ID" value="KAJ1357283.1"/>
    <property type="molecule type" value="Genomic_DNA"/>
</dbReference>